<proteinExistence type="predicted"/>
<dbReference type="SUPFAM" id="SSF56112">
    <property type="entry name" value="Protein kinase-like (PK-like)"/>
    <property type="match status" value="1"/>
</dbReference>
<dbReference type="Pfam" id="PF07714">
    <property type="entry name" value="PK_Tyr_Ser-Thr"/>
    <property type="match status" value="1"/>
</dbReference>
<keyword evidence="5" id="KW-0829">Tyrosine-protein kinase</keyword>
<dbReference type="Gene3D" id="1.10.510.10">
    <property type="entry name" value="Transferase(Phosphotransferase) domain 1"/>
    <property type="match status" value="1"/>
</dbReference>
<dbReference type="EMBL" id="UXUI01007251">
    <property type="protein sequence ID" value="VDD86542.1"/>
    <property type="molecule type" value="Genomic_DNA"/>
</dbReference>
<evidence type="ECO:0000313" key="9">
    <source>
        <dbReference type="Proteomes" id="UP000274131"/>
    </source>
</evidence>
<dbReference type="PRINTS" id="PR00109">
    <property type="entry name" value="TYRKINASE"/>
</dbReference>
<evidence type="ECO:0000313" key="10">
    <source>
        <dbReference type="WBParaSite" id="EVEC_0000197701-mRNA-1"/>
    </source>
</evidence>
<evidence type="ECO:0000256" key="5">
    <source>
        <dbReference type="ARBA" id="ARBA00023137"/>
    </source>
</evidence>
<accession>A0A0N4UWU4</accession>
<dbReference type="GO" id="GO:0007169">
    <property type="term" value="P:cell surface receptor protein tyrosine kinase signaling pathway"/>
    <property type="evidence" value="ECO:0007669"/>
    <property type="project" value="TreeGrafter"/>
</dbReference>
<evidence type="ECO:0000259" key="7">
    <source>
        <dbReference type="PROSITE" id="PS50011"/>
    </source>
</evidence>
<feature type="transmembrane region" description="Helical" evidence="6">
    <location>
        <begin position="57"/>
        <end position="81"/>
    </location>
</feature>
<protein>
    <submittedName>
        <fullName evidence="10">Protein kinase domain-containing protein</fullName>
    </submittedName>
</protein>
<dbReference type="GO" id="GO:0005886">
    <property type="term" value="C:plasma membrane"/>
    <property type="evidence" value="ECO:0007669"/>
    <property type="project" value="TreeGrafter"/>
</dbReference>
<dbReference type="PANTHER" id="PTHR24416">
    <property type="entry name" value="TYROSINE-PROTEIN KINASE RECEPTOR"/>
    <property type="match status" value="1"/>
</dbReference>
<reference evidence="8 9" key="2">
    <citation type="submission" date="2018-10" db="EMBL/GenBank/DDBJ databases">
        <authorList>
            <consortium name="Pathogen Informatics"/>
        </authorList>
    </citation>
    <scope>NUCLEOTIDE SEQUENCE [LARGE SCALE GENOMIC DNA]</scope>
</reference>
<dbReference type="GO" id="GO:0004714">
    <property type="term" value="F:transmembrane receptor protein tyrosine kinase activity"/>
    <property type="evidence" value="ECO:0007669"/>
    <property type="project" value="TreeGrafter"/>
</dbReference>
<dbReference type="GO" id="GO:0043235">
    <property type="term" value="C:receptor complex"/>
    <property type="evidence" value="ECO:0007669"/>
    <property type="project" value="TreeGrafter"/>
</dbReference>
<dbReference type="Gene3D" id="3.30.200.20">
    <property type="entry name" value="Phosphorylase Kinase, domain 1"/>
    <property type="match status" value="1"/>
</dbReference>
<dbReference type="PROSITE" id="PS00109">
    <property type="entry name" value="PROTEIN_KINASE_TYR"/>
    <property type="match status" value="1"/>
</dbReference>
<dbReference type="InterPro" id="IPR000719">
    <property type="entry name" value="Prot_kinase_dom"/>
</dbReference>
<organism evidence="10">
    <name type="scientific">Enterobius vermicularis</name>
    <name type="common">Human pinworm</name>
    <dbReference type="NCBI Taxonomy" id="51028"/>
    <lineage>
        <taxon>Eukaryota</taxon>
        <taxon>Metazoa</taxon>
        <taxon>Ecdysozoa</taxon>
        <taxon>Nematoda</taxon>
        <taxon>Chromadorea</taxon>
        <taxon>Rhabditida</taxon>
        <taxon>Spirurina</taxon>
        <taxon>Oxyuridomorpha</taxon>
        <taxon>Oxyuroidea</taxon>
        <taxon>Oxyuridae</taxon>
        <taxon>Enterobius</taxon>
    </lineage>
</organism>
<gene>
    <name evidence="8" type="ORF">EVEC_LOCUS1685</name>
</gene>
<evidence type="ECO:0000256" key="1">
    <source>
        <dbReference type="ARBA" id="ARBA00022679"/>
    </source>
</evidence>
<evidence type="ECO:0000256" key="4">
    <source>
        <dbReference type="ARBA" id="ARBA00022840"/>
    </source>
</evidence>
<dbReference type="CDD" id="cd00192">
    <property type="entry name" value="PTKc"/>
    <property type="match status" value="1"/>
</dbReference>
<keyword evidence="6" id="KW-0472">Membrane</keyword>
<evidence type="ECO:0000313" key="8">
    <source>
        <dbReference type="EMBL" id="VDD86542.1"/>
    </source>
</evidence>
<dbReference type="SMART" id="SM00220">
    <property type="entry name" value="S_TKc"/>
    <property type="match status" value="1"/>
</dbReference>
<sequence length="441" mass="50177">MDEQLTTLKMKKIVTTTVAYNEDKIKPFLNKVSSKNGSVTSARTEKQYSMWNNFGTIEVILCVILGILVTVIIAFIAVVLYRSRKHRKSREYENALCLMNELYYCAPEPAVTSSHKQNDRWEIEKSLVIINFGAKLGSGAFCDVYKGKIVGKAPVCRISSSLAATRLFCDCECAVKILPEFTDDIGRSDFMQEINFMKTLHYHTHLVSMLGWVNDDKTPMLLVEYCKHGDLLHLLRQKKEQIVQGYENEYDLKIKNLVSFGWQISSGLEYLSSIGCIHRDIAARNILVDSGYVAKVSDFGLCRLSDSLLYTGKRGRLPLRWMAPESLKSYEYSHKSDVWSFGVLLYEIFSFGEVPYSSIQSEDLIDYLHSGKRLDKPDFCSEEIYKLMLDCWDEQPTRRPSFANICSLIAAILESATANYGYVVAVKKDYLLPDNSVTVLL</sequence>
<dbReference type="STRING" id="51028.A0A0N4UWU4"/>
<keyword evidence="2" id="KW-0547">Nucleotide-binding</keyword>
<dbReference type="OrthoDB" id="3256376at2759"/>
<feature type="domain" description="Protein kinase" evidence="7">
    <location>
        <begin position="130"/>
        <end position="413"/>
    </location>
</feature>
<dbReference type="AlphaFoldDB" id="A0A0N4UWU4"/>
<reference evidence="10" key="1">
    <citation type="submission" date="2017-02" db="UniProtKB">
        <authorList>
            <consortium name="WormBaseParasite"/>
        </authorList>
    </citation>
    <scope>IDENTIFICATION</scope>
</reference>
<evidence type="ECO:0000256" key="3">
    <source>
        <dbReference type="ARBA" id="ARBA00022777"/>
    </source>
</evidence>
<dbReference type="InterPro" id="IPR008266">
    <property type="entry name" value="Tyr_kinase_AS"/>
</dbReference>
<dbReference type="WBParaSite" id="EVEC_0000197701-mRNA-1">
    <property type="protein sequence ID" value="EVEC_0000197701-mRNA-1"/>
    <property type="gene ID" value="EVEC_0000197701"/>
</dbReference>
<keyword evidence="3" id="KW-0418">Kinase</keyword>
<name>A0A0N4UWU4_ENTVE</name>
<keyword evidence="6" id="KW-0812">Transmembrane</keyword>
<dbReference type="PROSITE" id="PS50011">
    <property type="entry name" value="PROTEIN_KINASE_DOM"/>
    <property type="match status" value="1"/>
</dbReference>
<dbReference type="PANTHER" id="PTHR24416:SF600">
    <property type="entry name" value="PDGF- AND VEGF-RECEPTOR RELATED, ISOFORM J"/>
    <property type="match status" value="1"/>
</dbReference>
<dbReference type="GO" id="GO:0005524">
    <property type="term" value="F:ATP binding"/>
    <property type="evidence" value="ECO:0007669"/>
    <property type="project" value="UniProtKB-KW"/>
</dbReference>
<dbReference type="FunFam" id="1.10.510.10:FF:000554">
    <property type="entry name" value="Predicted protein"/>
    <property type="match status" value="1"/>
</dbReference>
<keyword evidence="6" id="KW-1133">Transmembrane helix</keyword>
<dbReference type="InterPro" id="IPR011009">
    <property type="entry name" value="Kinase-like_dom_sf"/>
</dbReference>
<dbReference type="SMART" id="SM00219">
    <property type="entry name" value="TyrKc"/>
    <property type="match status" value="1"/>
</dbReference>
<dbReference type="InterPro" id="IPR020635">
    <property type="entry name" value="Tyr_kinase_cat_dom"/>
</dbReference>
<keyword evidence="4" id="KW-0067">ATP-binding</keyword>
<keyword evidence="1" id="KW-0808">Transferase</keyword>
<dbReference type="InterPro" id="IPR050122">
    <property type="entry name" value="RTK"/>
</dbReference>
<evidence type="ECO:0000256" key="6">
    <source>
        <dbReference type="SAM" id="Phobius"/>
    </source>
</evidence>
<dbReference type="InterPro" id="IPR001245">
    <property type="entry name" value="Ser-Thr/Tyr_kinase_cat_dom"/>
</dbReference>
<keyword evidence="9" id="KW-1185">Reference proteome</keyword>
<evidence type="ECO:0000256" key="2">
    <source>
        <dbReference type="ARBA" id="ARBA00022741"/>
    </source>
</evidence>
<dbReference type="Proteomes" id="UP000274131">
    <property type="component" value="Unassembled WGS sequence"/>
</dbReference>